<reference evidence="1" key="2">
    <citation type="journal article" date="2015" name="Data Brief">
        <title>Shoot transcriptome of the giant reed, Arundo donax.</title>
        <authorList>
            <person name="Barrero R.A."/>
            <person name="Guerrero F.D."/>
            <person name="Moolhuijzen P."/>
            <person name="Goolsby J.A."/>
            <person name="Tidwell J."/>
            <person name="Bellgard S.E."/>
            <person name="Bellgard M.I."/>
        </authorList>
    </citation>
    <scope>NUCLEOTIDE SEQUENCE</scope>
    <source>
        <tissue evidence="1">Shoot tissue taken approximately 20 cm above the soil surface</tissue>
    </source>
</reference>
<reference evidence="1" key="1">
    <citation type="submission" date="2014-09" db="EMBL/GenBank/DDBJ databases">
        <authorList>
            <person name="Magalhaes I.L.F."/>
            <person name="Oliveira U."/>
            <person name="Santos F.R."/>
            <person name="Vidigal T.H.D.A."/>
            <person name="Brescovit A.D."/>
            <person name="Santos A.J."/>
        </authorList>
    </citation>
    <scope>NUCLEOTIDE SEQUENCE</scope>
    <source>
        <tissue evidence="1">Shoot tissue taken approximately 20 cm above the soil surface</tissue>
    </source>
</reference>
<dbReference type="EMBL" id="GBRH01280742">
    <property type="protein sequence ID" value="JAD17153.1"/>
    <property type="molecule type" value="Transcribed_RNA"/>
</dbReference>
<protein>
    <submittedName>
        <fullName evidence="1">Uncharacterized protein</fullName>
    </submittedName>
</protein>
<evidence type="ECO:0000313" key="1">
    <source>
        <dbReference type="EMBL" id="JAD17153.1"/>
    </source>
</evidence>
<accession>A0A0A8XWP1</accession>
<name>A0A0A8XWP1_ARUDO</name>
<sequence>MRVLSLLLSPWQRLP</sequence>
<proteinExistence type="predicted"/>
<organism evidence="1">
    <name type="scientific">Arundo donax</name>
    <name type="common">Giant reed</name>
    <name type="synonym">Donax arundinaceus</name>
    <dbReference type="NCBI Taxonomy" id="35708"/>
    <lineage>
        <taxon>Eukaryota</taxon>
        <taxon>Viridiplantae</taxon>
        <taxon>Streptophyta</taxon>
        <taxon>Embryophyta</taxon>
        <taxon>Tracheophyta</taxon>
        <taxon>Spermatophyta</taxon>
        <taxon>Magnoliopsida</taxon>
        <taxon>Liliopsida</taxon>
        <taxon>Poales</taxon>
        <taxon>Poaceae</taxon>
        <taxon>PACMAD clade</taxon>
        <taxon>Arundinoideae</taxon>
        <taxon>Arundineae</taxon>
        <taxon>Arundo</taxon>
    </lineage>
</organism>